<keyword evidence="6 9" id="KW-0472">Membrane</keyword>
<evidence type="ECO:0000313" key="11">
    <source>
        <dbReference type="EMBL" id="EKC26809.1"/>
    </source>
</evidence>
<gene>
    <name evidence="11" type="ORF">CGI_10006183</name>
</gene>
<evidence type="ECO:0000256" key="3">
    <source>
        <dbReference type="ARBA" id="ARBA00022692"/>
    </source>
</evidence>
<evidence type="ECO:0000256" key="7">
    <source>
        <dbReference type="ARBA" id="ARBA00023180"/>
    </source>
</evidence>
<evidence type="ECO:0000256" key="2">
    <source>
        <dbReference type="ARBA" id="ARBA00006986"/>
    </source>
</evidence>
<evidence type="ECO:0000256" key="5">
    <source>
        <dbReference type="ARBA" id="ARBA00022989"/>
    </source>
</evidence>
<name>K1Q6A2_MAGGI</name>
<dbReference type="GO" id="GO:0016020">
    <property type="term" value="C:membrane"/>
    <property type="evidence" value="ECO:0007669"/>
    <property type="project" value="UniProtKB-SubCell"/>
</dbReference>
<dbReference type="EMBL" id="JH817890">
    <property type="protein sequence ID" value="EKC26809.1"/>
    <property type="molecule type" value="Genomic_DNA"/>
</dbReference>
<keyword evidence="4 10" id="KW-0732">Signal</keyword>
<comment type="similarity">
    <text evidence="2">Belongs to the FAM174 family.</text>
</comment>
<accession>K1Q6A2</accession>
<keyword evidence="5 9" id="KW-1133">Transmembrane helix</keyword>
<proteinExistence type="inferred from homology"/>
<dbReference type="AlphaFoldDB" id="K1Q6A2"/>
<dbReference type="InParanoid" id="K1Q6A2"/>
<feature type="compositionally biased region" description="Acidic residues" evidence="8">
    <location>
        <begin position="126"/>
        <end position="137"/>
    </location>
</feature>
<comment type="subcellular location">
    <subcellularLocation>
        <location evidence="1">Membrane</location>
        <topology evidence="1">Single-pass type I membrane protein</topology>
    </subcellularLocation>
</comment>
<organism evidence="11">
    <name type="scientific">Magallana gigas</name>
    <name type="common">Pacific oyster</name>
    <name type="synonym">Crassostrea gigas</name>
    <dbReference type="NCBI Taxonomy" id="29159"/>
    <lineage>
        <taxon>Eukaryota</taxon>
        <taxon>Metazoa</taxon>
        <taxon>Spiralia</taxon>
        <taxon>Lophotrochozoa</taxon>
        <taxon>Mollusca</taxon>
        <taxon>Bivalvia</taxon>
        <taxon>Autobranchia</taxon>
        <taxon>Pteriomorphia</taxon>
        <taxon>Ostreida</taxon>
        <taxon>Ostreoidea</taxon>
        <taxon>Ostreidae</taxon>
        <taxon>Magallana</taxon>
    </lineage>
</organism>
<feature type="signal peptide" evidence="10">
    <location>
        <begin position="1"/>
        <end position="26"/>
    </location>
</feature>
<dbReference type="Pfam" id="PF06679">
    <property type="entry name" value="DUF1180"/>
    <property type="match status" value="1"/>
</dbReference>
<feature type="transmembrane region" description="Helical" evidence="9">
    <location>
        <begin position="78"/>
        <end position="98"/>
    </location>
</feature>
<keyword evidence="7" id="KW-0325">Glycoprotein</keyword>
<evidence type="ECO:0000256" key="6">
    <source>
        <dbReference type="ARBA" id="ARBA00023136"/>
    </source>
</evidence>
<feature type="region of interest" description="Disordered" evidence="8">
    <location>
        <begin position="121"/>
        <end position="146"/>
    </location>
</feature>
<feature type="chain" id="PRO_5043612883" evidence="10">
    <location>
        <begin position="27"/>
        <end position="146"/>
    </location>
</feature>
<dbReference type="PANTHER" id="PTHR28607">
    <property type="entry name" value="EXPRESSED PROTEIN"/>
    <property type="match status" value="1"/>
</dbReference>
<evidence type="ECO:0000256" key="4">
    <source>
        <dbReference type="ARBA" id="ARBA00022729"/>
    </source>
</evidence>
<protein>
    <submittedName>
        <fullName evidence="11">Uncharacterized protein</fullName>
    </submittedName>
</protein>
<evidence type="ECO:0000256" key="9">
    <source>
        <dbReference type="SAM" id="Phobius"/>
    </source>
</evidence>
<reference evidence="11" key="1">
    <citation type="journal article" date="2012" name="Nature">
        <title>The oyster genome reveals stress adaptation and complexity of shell formation.</title>
        <authorList>
            <person name="Zhang G."/>
            <person name="Fang X."/>
            <person name="Guo X."/>
            <person name="Li L."/>
            <person name="Luo R."/>
            <person name="Xu F."/>
            <person name="Yang P."/>
            <person name="Zhang L."/>
            <person name="Wang X."/>
            <person name="Qi H."/>
            <person name="Xiong Z."/>
            <person name="Que H."/>
            <person name="Xie Y."/>
            <person name="Holland P.W."/>
            <person name="Paps J."/>
            <person name="Zhu Y."/>
            <person name="Wu F."/>
            <person name="Chen Y."/>
            <person name="Wang J."/>
            <person name="Peng C."/>
            <person name="Meng J."/>
            <person name="Yang L."/>
            <person name="Liu J."/>
            <person name="Wen B."/>
            <person name="Zhang N."/>
            <person name="Huang Z."/>
            <person name="Zhu Q."/>
            <person name="Feng Y."/>
            <person name="Mount A."/>
            <person name="Hedgecock D."/>
            <person name="Xu Z."/>
            <person name="Liu Y."/>
            <person name="Domazet-Loso T."/>
            <person name="Du Y."/>
            <person name="Sun X."/>
            <person name="Zhang S."/>
            <person name="Liu B."/>
            <person name="Cheng P."/>
            <person name="Jiang X."/>
            <person name="Li J."/>
            <person name="Fan D."/>
            <person name="Wang W."/>
            <person name="Fu W."/>
            <person name="Wang T."/>
            <person name="Wang B."/>
            <person name="Zhang J."/>
            <person name="Peng Z."/>
            <person name="Li Y."/>
            <person name="Li N."/>
            <person name="Wang J."/>
            <person name="Chen M."/>
            <person name="He Y."/>
            <person name="Tan F."/>
            <person name="Song X."/>
            <person name="Zheng Q."/>
            <person name="Huang R."/>
            <person name="Yang H."/>
            <person name="Du X."/>
            <person name="Chen L."/>
            <person name="Yang M."/>
            <person name="Gaffney P.M."/>
            <person name="Wang S."/>
            <person name="Luo L."/>
            <person name="She Z."/>
            <person name="Ming Y."/>
            <person name="Huang W."/>
            <person name="Zhang S."/>
            <person name="Huang B."/>
            <person name="Zhang Y."/>
            <person name="Qu T."/>
            <person name="Ni P."/>
            <person name="Miao G."/>
            <person name="Wang J."/>
            <person name="Wang Q."/>
            <person name="Steinberg C.E."/>
            <person name="Wang H."/>
            <person name="Li N."/>
            <person name="Qian L."/>
            <person name="Zhang G."/>
            <person name="Li Y."/>
            <person name="Yang H."/>
            <person name="Liu X."/>
            <person name="Wang J."/>
            <person name="Yin Y."/>
            <person name="Wang J."/>
        </authorList>
    </citation>
    <scope>NUCLEOTIDE SEQUENCE [LARGE SCALE GENOMIC DNA]</scope>
    <source>
        <strain evidence="11">05x7-T-G4-1.051#20</strain>
    </source>
</reference>
<dbReference type="HOGENOM" id="CLU_148883_0_0_1"/>
<dbReference type="PANTHER" id="PTHR28607:SF4">
    <property type="entry name" value="TRANSMEMBRANE PROTEIN"/>
    <property type="match status" value="1"/>
</dbReference>
<dbReference type="InterPro" id="IPR009565">
    <property type="entry name" value="FAM174-like"/>
</dbReference>
<evidence type="ECO:0000256" key="10">
    <source>
        <dbReference type="SAM" id="SignalP"/>
    </source>
</evidence>
<evidence type="ECO:0000256" key="1">
    <source>
        <dbReference type="ARBA" id="ARBA00004479"/>
    </source>
</evidence>
<evidence type="ECO:0000256" key="8">
    <source>
        <dbReference type="SAM" id="MobiDB-lite"/>
    </source>
</evidence>
<keyword evidence="3 9" id="KW-0812">Transmembrane</keyword>
<sequence>MVSGCVYLFSFLVFCSVFSTLPCVDAGDDGSTTSVTPDTTLTVNTTAVAPLTSTSNDTVKEKTIMETIKDNKDMLMRAFYVLIGVTAIVVIYFGVRAWRLRRKRNKTKKYGLISGRGADYEMAPLDADDDDDDEDTTVFEMNRRKK</sequence>